<dbReference type="AlphaFoldDB" id="A0A183CIV2"/>
<feature type="region of interest" description="Disordered" evidence="1">
    <location>
        <begin position="76"/>
        <end position="104"/>
    </location>
</feature>
<evidence type="ECO:0000313" key="2">
    <source>
        <dbReference type="Proteomes" id="UP000050741"/>
    </source>
</evidence>
<keyword evidence="2" id="KW-1185">Reference proteome</keyword>
<sequence length="104" mass="11576">MTVFVAKTQLRDKTGLRWIDNCTLQTIKDMDVGAQQESAFYSTTSSNTVEDVGQINQCPSNVNPVMEQFLASNDASVPVAIPTEPTQLPDGRGMEKFTQQMERF</sequence>
<evidence type="ECO:0000256" key="1">
    <source>
        <dbReference type="SAM" id="MobiDB-lite"/>
    </source>
</evidence>
<evidence type="ECO:0000313" key="3">
    <source>
        <dbReference type="WBParaSite" id="GPLIN_001280800"/>
    </source>
</evidence>
<organism evidence="2 3">
    <name type="scientific">Globodera pallida</name>
    <name type="common">Potato cyst nematode worm</name>
    <name type="synonym">Heterodera pallida</name>
    <dbReference type="NCBI Taxonomy" id="36090"/>
    <lineage>
        <taxon>Eukaryota</taxon>
        <taxon>Metazoa</taxon>
        <taxon>Ecdysozoa</taxon>
        <taxon>Nematoda</taxon>
        <taxon>Chromadorea</taxon>
        <taxon>Rhabditida</taxon>
        <taxon>Tylenchina</taxon>
        <taxon>Tylenchomorpha</taxon>
        <taxon>Tylenchoidea</taxon>
        <taxon>Heteroderidae</taxon>
        <taxon>Heteroderinae</taxon>
        <taxon>Globodera</taxon>
    </lineage>
</organism>
<dbReference type="Proteomes" id="UP000050741">
    <property type="component" value="Unassembled WGS sequence"/>
</dbReference>
<protein>
    <submittedName>
        <fullName evidence="3">DBR1 domain-containing protein</fullName>
    </submittedName>
</protein>
<dbReference type="WBParaSite" id="GPLIN_001280800">
    <property type="protein sequence ID" value="GPLIN_001280800"/>
    <property type="gene ID" value="GPLIN_001280800"/>
</dbReference>
<reference evidence="2" key="1">
    <citation type="submission" date="2014-05" db="EMBL/GenBank/DDBJ databases">
        <title>The genome and life-stage specific transcriptomes of Globodera pallida elucidate key aspects of plant parasitism by a cyst nematode.</title>
        <authorList>
            <person name="Cotton J.A."/>
            <person name="Lilley C.J."/>
            <person name="Jones L.M."/>
            <person name="Kikuchi T."/>
            <person name="Reid A.J."/>
            <person name="Thorpe P."/>
            <person name="Tsai I.J."/>
            <person name="Beasley H."/>
            <person name="Blok V."/>
            <person name="Cock P.J.A."/>
            <person name="Van den Akker S.E."/>
            <person name="Holroyd N."/>
            <person name="Hunt M."/>
            <person name="Mantelin S."/>
            <person name="Naghra H."/>
            <person name="Pain A."/>
            <person name="Palomares-Rius J.E."/>
            <person name="Zarowiecki M."/>
            <person name="Berriman M."/>
            <person name="Jones J.T."/>
            <person name="Urwin P.E."/>
        </authorList>
    </citation>
    <scope>NUCLEOTIDE SEQUENCE [LARGE SCALE GENOMIC DNA]</scope>
    <source>
        <strain evidence="2">Lindley</strain>
    </source>
</reference>
<accession>A0A183CIV2</accession>
<reference evidence="3" key="2">
    <citation type="submission" date="2016-06" db="UniProtKB">
        <authorList>
            <consortium name="WormBaseParasite"/>
        </authorList>
    </citation>
    <scope>IDENTIFICATION</scope>
</reference>
<proteinExistence type="predicted"/>
<name>A0A183CIV2_GLOPA</name>